<reference evidence="1" key="1">
    <citation type="submission" date="2019-03" db="EMBL/GenBank/DDBJ databases">
        <title>Single cell metagenomics reveals metabolic interactions within the superorganism composed of flagellate Streblomastix strix and complex community of Bacteroidetes bacteria on its surface.</title>
        <authorList>
            <person name="Treitli S.C."/>
            <person name="Kolisko M."/>
            <person name="Husnik F."/>
            <person name="Keeling P."/>
            <person name="Hampl V."/>
        </authorList>
    </citation>
    <scope>NUCLEOTIDE SEQUENCE</scope>
    <source>
        <strain evidence="1">STM</strain>
    </source>
</reference>
<name>A0A5J4QPW2_9ZZZZ</name>
<comment type="caution">
    <text evidence="1">The sequence shown here is derived from an EMBL/GenBank/DDBJ whole genome shotgun (WGS) entry which is preliminary data.</text>
</comment>
<dbReference type="EMBL" id="SNRY01002676">
    <property type="protein sequence ID" value="KAA6323977.1"/>
    <property type="molecule type" value="Genomic_DNA"/>
</dbReference>
<gene>
    <name evidence="1" type="ORF">EZS27_026639</name>
</gene>
<sequence>MSSRSQENHDHFFKFTNQSKRSDIGVKYGRTYVQDSRFLICWIEAKRLPTPDVSHRDPREYVFVDKENYKGGGGIHRFKMSKHAPKLNYAIMIAYIQSNTYDYWLDKLNGYIKSLIEIDSSWNEKDLIKPLFSKENNRFISVHTRAAVVPDITIRHFWIHL</sequence>
<evidence type="ECO:0000313" key="1">
    <source>
        <dbReference type="EMBL" id="KAA6323977.1"/>
    </source>
</evidence>
<organism evidence="1">
    <name type="scientific">termite gut metagenome</name>
    <dbReference type="NCBI Taxonomy" id="433724"/>
    <lineage>
        <taxon>unclassified sequences</taxon>
        <taxon>metagenomes</taxon>
        <taxon>organismal metagenomes</taxon>
    </lineage>
</organism>
<protein>
    <submittedName>
        <fullName evidence="1">Uncharacterized protein</fullName>
    </submittedName>
</protein>
<proteinExistence type="predicted"/>
<accession>A0A5J4QPW2</accession>
<dbReference type="AlphaFoldDB" id="A0A5J4QPW2"/>